<evidence type="ECO:0000313" key="1">
    <source>
        <dbReference type="Proteomes" id="UP000515156"/>
    </source>
</evidence>
<dbReference type="AlphaFoldDB" id="A0A6P7WXM4"/>
<name>A0A6P7WXM4_9AMPH</name>
<sequence>MQARAKQLYNAGYKTIAHLANADLEVLIKTIEHMSRRQAQQIVTSAKMLLIEKAEALQGEVEDLLKLPADLPGFNVPSIDNHKAAQ</sequence>
<dbReference type="GeneID" id="115459307"/>
<dbReference type="Proteomes" id="UP000515156">
    <property type="component" value="Unplaced"/>
</dbReference>
<evidence type="ECO:0000313" key="2">
    <source>
        <dbReference type="RefSeq" id="XP_030045013.1"/>
    </source>
</evidence>
<dbReference type="Gene3D" id="1.10.150.20">
    <property type="entry name" value="5' to 3' exonuclease, C-terminal subdomain"/>
    <property type="match status" value="1"/>
</dbReference>
<proteinExistence type="predicted"/>
<keyword evidence="1" id="KW-1185">Reference proteome</keyword>
<accession>A0A6P7WXM4</accession>
<protein>
    <submittedName>
        <fullName evidence="2">Helicase POLQ-like</fullName>
    </submittedName>
</protein>
<reference evidence="2" key="1">
    <citation type="submission" date="2025-08" db="UniProtKB">
        <authorList>
            <consortium name="RefSeq"/>
        </authorList>
    </citation>
    <scope>IDENTIFICATION</scope>
</reference>
<dbReference type="Pfam" id="PF14520">
    <property type="entry name" value="HHH_5"/>
    <property type="match status" value="1"/>
</dbReference>
<dbReference type="RefSeq" id="XP_030045013.1">
    <property type="nucleotide sequence ID" value="XM_030189153.1"/>
</dbReference>
<dbReference type="OrthoDB" id="2320933at2759"/>
<dbReference type="KEGG" id="muo:115459307"/>
<dbReference type="SUPFAM" id="SSF158702">
    <property type="entry name" value="Sec63 N-terminal domain-like"/>
    <property type="match status" value="1"/>
</dbReference>
<gene>
    <name evidence="2" type="primary">LOC115459307</name>
</gene>
<organism evidence="1 2">
    <name type="scientific">Microcaecilia unicolor</name>
    <dbReference type="NCBI Taxonomy" id="1415580"/>
    <lineage>
        <taxon>Eukaryota</taxon>
        <taxon>Metazoa</taxon>
        <taxon>Chordata</taxon>
        <taxon>Craniata</taxon>
        <taxon>Vertebrata</taxon>
        <taxon>Euteleostomi</taxon>
        <taxon>Amphibia</taxon>
        <taxon>Gymnophiona</taxon>
        <taxon>Siphonopidae</taxon>
        <taxon>Microcaecilia</taxon>
    </lineage>
</organism>
<dbReference type="InParanoid" id="A0A6P7WXM4"/>
<dbReference type="FunFam" id="1.10.150.20:FF:000058">
    <property type="entry name" value="Helicase, POLQ like"/>
    <property type="match status" value="1"/>
</dbReference>